<keyword evidence="7 8" id="KW-0472">Membrane</keyword>
<feature type="transmembrane region" description="Helical" evidence="8">
    <location>
        <begin position="279"/>
        <end position="298"/>
    </location>
</feature>
<dbReference type="NCBIfam" id="NF037955">
    <property type="entry name" value="mfs"/>
    <property type="match status" value="1"/>
</dbReference>
<feature type="transmembrane region" description="Helical" evidence="8">
    <location>
        <begin position="94"/>
        <end position="117"/>
    </location>
</feature>
<evidence type="ECO:0000256" key="8">
    <source>
        <dbReference type="SAM" id="Phobius"/>
    </source>
</evidence>
<evidence type="ECO:0000256" key="4">
    <source>
        <dbReference type="ARBA" id="ARBA00022519"/>
    </source>
</evidence>
<evidence type="ECO:0000256" key="1">
    <source>
        <dbReference type="ARBA" id="ARBA00004429"/>
    </source>
</evidence>
<evidence type="ECO:0000313" key="10">
    <source>
        <dbReference type="EMBL" id="MFC5069216.1"/>
    </source>
</evidence>
<dbReference type="PIRSF" id="PIRSF004925">
    <property type="entry name" value="HcaT"/>
    <property type="match status" value="1"/>
</dbReference>
<keyword evidence="5 8" id="KW-0812">Transmembrane</keyword>
<dbReference type="Gene3D" id="1.20.1250.20">
    <property type="entry name" value="MFS general substrate transporter like domains"/>
    <property type="match status" value="2"/>
</dbReference>
<feature type="transmembrane region" description="Helical" evidence="8">
    <location>
        <begin position="251"/>
        <end position="272"/>
    </location>
</feature>
<feature type="transmembrane region" description="Helical" evidence="8">
    <location>
        <begin position="41"/>
        <end position="59"/>
    </location>
</feature>
<keyword evidence="3" id="KW-1003">Cell membrane</keyword>
<dbReference type="PROSITE" id="PS50850">
    <property type="entry name" value="MFS"/>
    <property type="match status" value="1"/>
</dbReference>
<dbReference type="PANTHER" id="PTHR23522:SF10">
    <property type="entry name" value="3-PHENYLPROPIONIC ACID TRANSPORTER-RELATED"/>
    <property type="match status" value="1"/>
</dbReference>
<dbReference type="SUPFAM" id="SSF103473">
    <property type="entry name" value="MFS general substrate transporter"/>
    <property type="match status" value="1"/>
</dbReference>
<dbReference type="EMBL" id="JBHSJF010000006">
    <property type="protein sequence ID" value="MFC5069216.1"/>
    <property type="molecule type" value="Genomic_DNA"/>
</dbReference>
<keyword evidence="2" id="KW-0813">Transport</keyword>
<proteinExistence type="predicted"/>
<comment type="caution">
    <text evidence="10">The sequence shown here is derived from an EMBL/GenBank/DDBJ whole genome shotgun (WGS) entry which is preliminary data.</text>
</comment>
<dbReference type="InterPro" id="IPR020846">
    <property type="entry name" value="MFS_dom"/>
</dbReference>
<name>A0ABV9Z4Z2_9HYPH</name>
<dbReference type="InterPro" id="IPR024989">
    <property type="entry name" value="MFS_assoc_dom"/>
</dbReference>
<sequence>MYPNPLPRFVLLYALMYAAFGVTSPFWPRFFETRGLTPEELGLLFAAGTAVRLVSGPLAGRVADLVAARRAVLAVCTGTAALVALGVLPAQGFWLLLLVSLCHAAALAPVTTLADALALNAATASGRAGGKRFEYGWVRGTGSAAFIVGTLIAGQVVGEAGLALIVPMHAGLLAGAALVALLVPEVMSKRDAPVAKEAAKEAGSPAGGFAALLRIALFRRLLLVAALVMGSHAMHDVFAVIRWHAAGMSAGLASVLWSLSVAAEVVVFFLIGPPLIARLGPAAAAAIAAAAGVLRWIVMALSVDPLALVLVQPLHGLTFALLHLACMRLLAQTVPPQLAATGQAVYALAVSAATGLLTLTAGALYARYGAPAFFGMAALCAVALPLTLGLRVRVQEG</sequence>
<feature type="transmembrane region" description="Helical" evidence="8">
    <location>
        <begin position="9"/>
        <end position="29"/>
    </location>
</feature>
<evidence type="ECO:0000256" key="6">
    <source>
        <dbReference type="ARBA" id="ARBA00022989"/>
    </source>
</evidence>
<feature type="transmembrane region" description="Helical" evidence="8">
    <location>
        <begin position="372"/>
        <end position="392"/>
    </location>
</feature>
<evidence type="ECO:0000256" key="2">
    <source>
        <dbReference type="ARBA" id="ARBA00022448"/>
    </source>
</evidence>
<evidence type="ECO:0000313" key="11">
    <source>
        <dbReference type="Proteomes" id="UP001595796"/>
    </source>
</evidence>
<dbReference type="PANTHER" id="PTHR23522">
    <property type="entry name" value="BLL5896 PROTEIN"/>
    <property type="match status" value="1"/>
</dbReference>
<keyword evidence="6 8" id="KW-1133">Transmembrane helix</keyword>
<comment type="subcellular location">
    <subcellularLocation>
        <location evidence="1">Cell inner membrane</location>
        <topology evidence="1">Multi-pass membrane protein</topology>
    </subcellularLocation>
</comment>
<feature type="transmembrane region" description="Helical" evidence="8">
    <location>
        <begin position="162"/>
        <end position="183"/>
    </location>
</feature>
<keyword evidence="4" id="KW-0997">Cell inner membrane</keyword>
<feature type="transmembrane region" description="Helical" evidence="8">
    <location>
        <begin position="71"/>
        <end position="88"/>
    </location>
</feature>
<dbReference type="RefSeq" id="WP_379771257.1">
    <property type="nucleotide sequence ID" value="NZ_JBHSJF010000006.1"/>
</dbReference>
<gene>
    <name evidence="10" type="ORF">ACFPFW_14460</name>
</gene>
<keyword evidence="11" id="KW-1185">Reference proteome</keyword>
<evidence type="ECO:0000256" key="5">
    <source>
        <dbReference type="ARBA" id="ARBA00022692"/>
    </source>
</evidence>
<reference evidence="11" key="1">
    <citation type="journal article" date="2019" name="Int. J. Syst. Evol. Microbiol.">
        <title>The Global Catalogue of Microorganisms (GCM) 10K type strain sequencing project: providing services to taxonomists for standard genome sequencing and annotation.</title>
        <authorList>
            <consortium name="The Broad Institute Genomics Platform"/>
            <consortium name="The Broad Institute Genome Sequencing Center for Infectious Disease"/>
            <person name="Wu L."/>
            <person name="Ma J."/>
        </authorList>
    </citation>
    <scope>NUCLEOTIDE SEQUENCE [LARGE SCALE GENOMIC DNA]</scope>
    <source>
        <strain evidence="11">CGMCC 1.16444</strain>
    </source>
</reference>
<dbReference type="Pfam" id="PF12832">
    <property type="entry name" value="MFS_1_like"/>
    <property type="match status" value="1"/>
</dbReference>
<organism evidence="10 11">
    <name type="scientific">Flaviflagellibacter deserti</name>
    <dbReference type="NCBI Taxonomy" id="2267266"/>
    <lineage>
        <taxon>Bacteria</taxon>
        <taxon>Pseudomonadati</taxon>
        <taxon>Pseudomonadota</taxon>
        <taxon>Alphaproteobacteria</taxon>
        <taxon>Hyphomicrobiales</taxon>
        <taxon>Flaviflagellibacter</taxon>
    </lineage>
</organism>
<evidence type="ECO:0000259" key="9">
    <source>
        <dbReference type="PROSITE" id="PS50850"/>
    </source>
</evidence>
<dbReference type="InterPro" id="IPR036259">
    <property type="entry name" value="MFS_trans_sf"/>
</dbReference>
<protein>
    <submittedName>
        <fullName evidence="10">MFS transporter</fullName>
    </submittedName>
</protein>
<evidence type="ECO:0000256" key="7">
    <source>
        <dbReference type="ARBA" id="ARBA00023136"/>
    </source>
</evidence>
<dbReference type="InterPro" id="IPR026032">
    <property type="entry name" value="HcaT-like"/>
</dbReference>
<evidence type="ECO:0000256" key="3">
    <source>
        <dbReference type="ARBA" id="ARBA00022475"/>
    </source>
</evidence>
<feature type="domain" description="Major facilitator superfamily (MFS) profile" evidence="9">
    <location>
        <begin position="1"/>
        <end position="395"/>
    </location>
</feature>
<feature type="transmembrane region" description="Helical" evidence="8">
    <location>
        <begin position="221"/>
        <end position="245"/>
    </location>
</feature>
<feature type="transmembrane region" description="Helical" evidence="8">
    <location>
        <begin position="137"/>
        <end position="156"/>
    </location>
</feature>
<dbReference type="Proteomes" id="UP001595796">
    <property type="component" value="Unassembled WGS sequence"/>
</dbReference>
<feature type="transmembrane region" description="Helical" evidence="8">
    <location>
        <begin position="310"/>
        <end position="331"/>
    </location>
</feature>
<accession>A0ABV9Z4Z2</accession>
<feature type="transmembrane region" description="Helical" evidence="8">
    <location>
        <begin position="343"/>
        <end position="366"/>
    </location>
</feature>